<dbReference type="Proteomes" id="UP000789366">
    <property type="component" value="Unassembled WGS sequence"/>
</dbReference>
<accession>A0ACA9QNR8</accession>
<name>A0ACA9QNR8_9GLOM</name>
<gene>
    <name evidence="1" type="ORF">SPELUC_LOCUS15070</name>
</gene>
<dbReference type="EMBL" id="CAJVPW010047737">
    <property type="protein sequence ID" value="CAG8760003.1"/>
    <property type="molecule type" value="Genomic_DNA"/>
</dbReference>
<evidence type="ECO:0000313" key="1">
    <source>
        <dbReference type="EMBL" id="CAG8760003.1"/>
    </source>
</evidence>
<feature type="non-terminal residue" evidence="1">
    <location>
        <position position="286"/>
    </location>
</feature>
<organism evidence="1 2">
    <name type="scientific">Cetraspora pellucida</name>
    <dbReference type="NCBI Taxonomy" id="1433469"/>
    <lineage>
        <taxon>Eukaryota</taxon>
        <taxon>Fungi</taxon>
        <taxon>Fungi incertae sedis</taxon>
        <taxon>Mucoromycota</taxon>
        <taxon>Glomeromycotina</taxon>
        <taxon>Glomeromycetes</taxon>
        <taxon>Diversisporales</taxon>
        <taxon>Gigasporaceae</taxon>
        <taxon>Cetraspora</taxon>
    </lineage>
</organism>
<keyword evidence="2" id="KW-1185">Reference proteome</keyword>
<sequence length="286" mass="34438">DTEDVAVSKTLAFIDKNYNYYNILQDSLKKLANSIYGQFGNQRSIICDYDISSSVTKFGQKYVQMASEFMQSREISETIKEKKFIWKYTDTDSIFFRLSHLVINEIIKKYENQLLDKNITEEEFIKVIYNIQEEMIIRTYDESIKLQDELNKWMAIEMESPRIVMEYEKQIFPNIFISKKKYIGSIYKKREYSYNDEWKNLEKYLKEKLSVNTVSEEMVNKYIKTTNEYILLSEHVKFDNLLAKEYARYLYKLKFTTIEEYQNFINGTHEQDFCRDTSMEVVENFV</sequence>
<reference evidence="1" key="1">
    <citation type="submission" date="2021-06" db="EMBL/GenBank/DDBJ databases">
        <authorList>
            <person name="Kallberg Y."/>
            <person name="Tangrot J."/>
            <person name="Rosling A."/>
        </authorList>
    </citation>
    <scope>NUCLEOTIDE SEQUENCE</scope>
    <source>
        <strain evidence="1">28 12/20/2015</strain>
    </source>
</reference>
<feature type="non-terminal residue" evidence="1">
    <location>
        <position position="1"/>
    </location>
</feature>
<protein>
    <submittedName>
        <fullName evidence="1">1409_t:CDS:1</fullName>
    </submittedName>
</protein>
<proteinExistence type="predicted"/>
<evidence type="ECO:0000313" key="2">
    <source>
        <dbReference type="Proteomes" id="UP000789366"/>
    </source>
</evidence>
<comment type="caution">
    <text evidence="1">The sequence shown here is derived from an EMBL/GenBank/DDBJ whole genome shotgun (WGS) entry which is preliminary data.</text>
</comment>